<organism evidence="1">
    <name type="scientific">Leviviridae sp</name>
    <dbReference type="NCBI Taxonomy" id="2027243"/>
    <lineage>
        <taxon>Viruses</taxon>
        <taxon>Riboviria</taxon>
        <taxon>Orthornavirae</taxon>
        <taxon>Lenarviricota</taxon>
        <taxon>Leviviricetes</taxon>
        <taxon>Norzivirales</taxon>
        <taxon>Fiersviridae</taxon>
    </lineage>
</organism>
<evidence type="ECO:0000313" key="1">
    <source>
        <dbReference type="EMBL" id="AMQ23517.1"/>
    </source>
</evidence>
<reference evidence="1" key="2">
    <citation type="journal article" date="2016" name="PLoS Biol.">
        <title>Hyperexpansion of RNA Bacteriophage Diversity.</title>
        <authorList>
            <person name="Krishnamurthy S.R."/>
            <person name="Janowski A.B."/>
            <person name="Zhao G."/>
            <person name="Barouch D."/>
            <person name="Wang D."/>
        </authorList>
    </citation>
    <scope>NUCLEOTIDE SEQUENCE</scope>
    <source>
        <strain evidence="1">AVE001</strain>
    </source>
</reference>
<reference evidence="1" key="1">
    <citation type="submission" date="2015-08" db="EMBL/GenBank/DDBJ databases">
        <authorList>
            <person name="Babu N.S."/>
            <person name="Beckwith C.J."/>
            <person name="Beseler K.G."/>
            <person name="Brison A."/>
            <person name="Carone J.V."/>
            <person name="Caskin T.P."/>
            <person name="Diamond M."/>
            <person name="Durham M.E."/>
            <person name="Foxe J.M."/>
            <person name="Go M."/>
            <person name="Henderson B.A."/>
            <person name="Jones I.B."/>
            <person name="McGettigan J.A."/>
            <person name="Micheletti S.J."/>
            <person name="Nasrallah M.E."/>
            <person name="Ortiz D."/>
            <person name="Piller C.R."/>
            <person name="Privatt S.R."/>
            <person name="Schneider S.L."/>
            <person name="Sharp S."/>
            <person name="Smith T.C."/>
            <person name="Stanton J.D."/>
            <person name="Ullery H.E."/>
            <person name="Wilson R.J."/>
            <person name="Serrano M.G."/>
            <person name="Buck G."/>
            <person name="Lee V."/>
            <person name="Wang Y."/>
            <person name="Carvalho R."/>
            <person name="Voegtly L."/>
            <person name="Shi R."/>
            <person name="Duckworth R."/>
            <person name="Johnson A."/>
            <person name="Loviza R."/>
            <person name="Walstead R."/>
            <person name="Shah Z."/>
            <person name="Kiflezghi M."/>
            <person name="Wade K."/>
            <person name="Ball S.L."/>
            <person name="Bradley K.W."/>
            <person name="Asai D.J."/>
            <person name="Bowman C.A."/>
            <person name="Russell D.A."/>
            <person name="Pope W.H."/>
            <person name="Jacobs-Sera D."/>
            <person name="Hendrix R.W."/>
            <person name="Hatfull G.F."/>
        </authorList>
    </citation>
    <scope>NUCLEOTIDE SEQUENCE</scope>
    <source>
        <strain evidence="1">AVE001</strain>
    </source>
</reference>
<protein>
    <submittedName>
        <fullName evidence="1">Maturation</fullName>
    </submittedName>
</protein>
<sequence>IARLQLSAMRIAFVTRGVGMRVTKRERENVLPGFMSNGLHLIVEARLNNIAELQGLRERPEYFIRPAEQQKPVSIALEGSQTDTLVTEYTDDDIKLYKKRAELVRELKARVRGYYQRYRTIRKEAFAALRKSCRVPRERFRFIEVTETRTAYWRRRIWVPNEFLDKVLGSPTGSFVNRAGDRVDGIIVDPSIYQELTGKTYLELKGLGRYVMVLRSRQYTIKKHKRVVIGTYSSLDRKKYGLQRRSWLARNPVPPVSKTGWYKQLSDRIYKLGLRSKNRFHEAFGVTTNGLIGSGSGYDFYEWLRSFTRSFTFEPFLPWHSAHQDPSAVGKTITATWDESLGEFVANSDFQDHYRTWRPVNNPPPERFNYAFSEKWRSSGFVASDSFAGIRHRDLPGLWREEFASAQLALMNLEVGKDDLSGFNAFRSMAELKDFGDTSRIAKEFLRLAKLGRFGNYGATLKACASAYLTYKFAVEPTISDLNVVMKSTRSHLLQCRRGLWNILKSLSRLSQCGMTIRKYVSTPRLDPLGDGTREMLLGMFPSTLHRGMEFTVDGWNIGRPTGVAKDLGSQSPLLLSQPAATSDDQPFLLSQDSLLEHLVPRPGIPDTLVPDEACPFWCVASEKALYFTRVTMGKLYEACDPSRISNLVQTMQLPKTAWELFPLSFVVDWFSNTGTIASNLTRYLSGLCNLIDSGDLAEPWCSHKMRLYLVAPVYRLKQGLMHVDNAQEGEVEKSYRYLCGSTVEIQGYWELEDVKVFPTGVSSFARTRCPSINWTAAFRPSYKLNLGVGKVTSLVNLLIGMIQI</sequence>
<accession>A0A142D848</accession>
<dbReference type="EMBL" id="KT462695">
    <property type="protein sequence ID" value="AMQ23517.1"/>
    <property type="molecule type" value="Genomic_RNA"/>
</dbReference>
<name>A0A142D848_9VIRU</name>
<feature type="non-terminal residue" evidence="1">
    <location>
        <position position="1"/>
    </location>
</feature>
<proteinExistence type="predicted"/>